<dbReference type="InterPro" id="IPR013783">
    <property type="entry name" value="Ig-like_fold"/>
</dbReference>
<dbReference type="AlphaFoldDB" id="A0A8B9CPD0"/>
<dbReference type="Pfam" id="PF07686">
    <property type="entry name" value="V-set"/>
    <property type="match status" value="1"/>
</dbReference>
<evidence type="ECO:0000313" key="3">
    <source>
        <dbReference type="Proteomes" id="UP000694426"/>
    </source>
</evidence>
<dbReference type="PANTHER" id="PTHR23267">
    <property type="entry name" value="IMMUNOGLOBULIN LIGHT CHAIN"/>
    <property type="match status" value="1"/>
</dbReference>
<protein>
    <recommendedName>
        <fullName evidence="1">Immunoglobulin V-set domain-containing protein</fullName>
    </recommendedName>
</protein>
<dbReference type="SUPFAM" id="SSF48726">
    <property type="entry name" value="Immunoglobulin"/>
    <property type="match status" value="1"/>
</dbReference>
<reference evidence="2" key="2">
    <citation type="submission" date="2025-09" db="UniProtKB">
        <authorList>
            <consortium name="Ensembl"/>
        </authorList>
    </citation>
    <scope>IDENTIFICATION</scope>
</reference>
<dbReference type="GeneTree" id="ENSGT00940000153120"/>
<dbReference type="Gene3D" id="2.60.40.10">
    <property type="entry name" value="Immunoglobulins"/>
    <property type="match status" value="1"/>
</dbReference>
<accession>A0A8B9CPD0</accession>
<dbReference type="InterPro" id="IPR013106">
    <property type="entry name" value="Ig_V-set"/>
</dbReference>
<keyword evidence="3" id="KW-1185">Reference proteome</keyword>
<reference evidence="2" key="1">
    <citation type="submission" date="2025-08" db="UniProtKB">
        <authorList>
            <consortium name="Ensembl"/>
        </authorList>
    </citation>
    <scope>IDENTIFICATION</scope>
</reference>
<evidence type="ECO:0000259" key="1">
    <source>
        <dbReference type="Pfam" id="PF07686"/>
    </source>
</evidence>
<dbReference type="Proteomes" id="UP000694426">
    <property type="component" value="Unplaced"/>
</dbReference>
<evidence type="ECO:0000313" key="2">
    <source>
        <dbReference type="Ensembl" id="ENSABRP00000021663.1"/>
    </source>
</evidence>
<dbReference type="InterPro" id="IPR050150">
    <property type="entry name" value="IgV_Light_Chain"/>
</dbReference>
<dbReference type="InterPro" id="IPR036179">
    <property type="entry name" value="Ig-like_dom_sf"/>
</dbReference>
<name>A0A8B9CPD0_9AVES</name>
<proteinExistence type="predicted"/>
<organism evidence="2 3">
    <name type="scientific">Anser brachyrhynchus</name>
    <name type="common">Pink-footed goose</name>
    <dbReference type="NCBI Taxonomy" id="132585"/>
    <lineage>
        <taxon>Eukaryota</taxon>
        <taxon>Metazoa</taxon>
        <taxon>Chordata</taxon>
        <taxon>Craniata</taxon>
        <taxon>Vertebrata</taxon>
        <taxon>Euteleostomi</taxon>
        <taxon>Archelosauria</taxon>
        <taxon>Archosauria</taxon>
        <taxon>Dinosauria</taxon>
        <taxon>Saurischia</taxon>
        <taxon>Theropoda</taxon>
        <taxon>Coelurosauria</taxon>
        <taxon>Aves</taxon>
        <taxon>Neognathae</taxon>
        <taxon>Galloanserae</taxon>
        <taxon>Anseriformes</taxon>
        <taxon>Anatidae</taxon>
        <taxon>Anserinae</taxon>
        <taxon>Anser</taxon>
    </lineage>
</organism>
<sequence length="164" mass="17748">MFQPRAEHDLAWLPSGPVKRAWLQAVCGSEAGNTTITQPASKSANPGDTVQITCSGSSGSYAWYQQKTPGSAPVTVIYNSNQRPSGIPSRFSGSQSGSTGTLTITGDSSGAGLVMQGDVEVRDTRELKMKVFCPSLSWLQLRSLLFQWCCSFSQFMERSVWGTR</sequence>
<dbReference type="Ensembl" id="ENSABRT00000030459.1">
    <property type="protein sequence ID" value="ENSABRP00000021663.1"/>
    <property type="gene ID" value="ENSABRG00000018365.1"/>
</dbReference>
<feature type="domain" description="Immunoglobulin V-set" evidence="1">
    <location>
        <begin position="37"/>
        <end position="105"/>
    </location>
</feature>